<evidence type="ECO:0000256" key="2">
    <source>
        <dbReference type="ARBA" id="ARBA00022448"/>
    </source>
</evidence>
<accession>A0A381X3E1</accession>
<dbReference type="InterPro" id="IPR017871">
    <property type="entry name" value="ABC_transporter-like_CS"/>
</dbReference>
<dbReference type="InterPro" id="IPR027417">
    <property type="entry name" value="P-loop_NTPase"/>
</dbReference>
<dbReference type="GO" id="GO:0016887">
    <property type="term" value="F:ATP hydrolysis activity"/>
    <property type="evidence" value="ECO:0007669"/>
    <property type="project" value="InterPro"/>
</dbReference>
<name>A0A381X3E1_9ZZZZ</name>
<evidence type="ECO:0000313" key="6">
    <source>
        <dbReference type="EMBL" id="SVA59274.1"/>
    </source>
</evidence>
<feature type="domain" description="ABC transporter" evidence="5">
    <location>
        <begin position="39"/>
        <end position="264"/>
    </location>
</feature>
<organism evidence="6">
    <name type="scientific">marine metagenome</name>
    <dbReference type="NCBI Taxonomy" id="408172"/>
    <lineage>
        <taxon>unclassified sequences</taxon>
        <taxon>metagenomes</taxon>
        <taxon>ecological metagenomes</taxon>
    </lineage>
</organism>
<gene>
    <name evidence="6" type="ORF">METZ01_LOCUS112128</name>
</gene>
<reference evidence="6" key="1">
    <citation type="submission" date="2018-05" db="EMBL/GenBank/DDBJ databases">
        <authorList>
            <person name="Lanie J.A."/>
            <person name="Ng W.-L."/>
            <person name="Kazmierczak K.M."/>
            <person name="Andrzejewski T.M."/>
            <person name="Davidsen T.M."/>
            <person name="Wayne K.J."/>
            <person name="Tettelin H."/>
            <person name="Glass J.I."/>
            <person name="Rusch D."/>
            <person name="Podicherti R."/>
            <person name="Tsui H.-C.T."/>
            <person name="Winkler M.E."/>
        </authorList>
    </citation>
    <scope>NUCLEOTIDE SEQUENCE</scope>
</reference>
<dbReference type="Pfam" id="PF00005">
    <property type="entry name" value="ABC_tran"/>
    <property type="match status" value="1"/>
</dbReference>
<dbReference type="Gene3D" id="3.40.50.300">
    <property type="entry name" value="P-loop containing nucleotide triphosphate hydrolases"/>
    <property type="match status" value="1"/>
</dbReference>
<evidence type="ECO:0000256" key="3">
    <source>
        <dbReference type="ARBA" id="ARBA00022741"/>
    </source>
</evidence>
<dbReference type="InterPro" id="IPR003593">
    <property type="entry name" value="AAA+_ATPase"/>
</dbReference>
<dbReference type="InterPro" id="IPR003439">
    <property type="entry name" value="ABC_transporter-like_ATP-bd"/>
</dbReference>
<dbReference type="SUPFAM" id="SSF52540">
    <property type="entry name" value="P-loop containing nucleoside triphosphate hydrolases"/>
    <property type="match status" value="1"/>
</dbReference>
<keyword evidence="3" id="KW-0547">Nucleotide-binding</keyword>
<dbReference type="PANTHER" id="PTHR42711:SF5">
    <property type="entry name" value="ABC TRANSPORTER ATP-BINDING PROTEIN NATA"/>
    <property type="match status" value="1"/>
</dbReference>
<feature type="non-terminal residue" evidence="6">
    <location>
        <position position="1"/>
    </location>
</feature>
<dbReference type="AlphaFoldDB" id="A0A381X3E1"/>
<sequence>VQQFTAIHSSIIGKRFILLPYFGTSSDTFFHLLLARRMISISNLSKHYGSVVAVDDLNLSIEPGEVFGFIGPNGAGKTTTIRVLVGLLKPTRGNAQISGMDCWTDGASLRNRIGYLPGDLYLYQKMTTRSLLRYFARLRHTDTVEETNRLARQFDLDLDRPIGQLSKGNRQKAGLIQALAHRPDLLILDEPTSGLDPLLQQEFLELMGHVRERGQTVFLSSHLLDEVERIADRIGVINNGQLNRIGTVAELRATARRIIEIRFEHPPAASEFANVEGVSNAEIHGTMLKCIATGSMDALMKAAARHTVVDVRSQEENLEEVFLDMYRENA</sequence>
<keyword evidence="4" id="KW-0067">ATP-binding</keyword>
<dbReference type="GO" id="GO:0005524">
    <property type="term" value="F:ATP binding"/>
    <property type="evidence" value="ECO:0007669"/>
    <property type="project" value="UniProtKB-KW"/>
</dbReference>
<dbReference type="InterPro" id="IPR050763">
    <property type="entry name" value="ABC_transporter_ATP-binding"/>
</dbReference>
<dbReference type="PROSITE" id="PS50893">
    <property type="entry name" value="ABC_TRANSPORTER_2"/>
    <property type="match status" value="1"/>
</dbReference>
<evidence type="ECO:0000259" key="5">
    <source>
        <dbReference type="PROSITE" id="PS50893"/>
    </source>
</evidence>
<evidence type="ECO:0000256" key="1">
    <source>
        <dbReference type="ARBA" id="ARBA00005417"/>
    </source>
</evidence>
<evidence type="ECO:0000256" key="4">
    <source>
        <dbReference type="ARBA" id="ARBA00022840"/>
    </source>
</evidence>
<keyword evidence="2" id="KW-0813">Transport</keyword>
<dbReference type="PANTHER" id="PTHR42711">
    <property type="entry name" value="ABC TRANSPORTER ATP-BINDING PROTEIN"/>
    <property type="match status" value="1"/>
</dbReference>
<proteinExistence type="inferred from homology"/>
<dbReference type="CDD" id="cd03230">
    <property type="entry name" value="ABC_DR_subfamily_A"/>
    <property type="match status" value="1"/>
</dbReference>
<comment type="similarity">
    <text evidence="1">Belongs to the ABC transporter superfamily.</text>
</comment>
<dbReference type="EMBL" id="UINC01013773">
    <property type="protein sequence ID" value="SVA59274.1"/>
    <property type="molecule type" value="Genomic_DNA"/>
</dbReference>
<dbReference type="SMART" id="SM00382">
    <property type="entry name" value="AAA"/>
    <property type="match status" value="1"/>
</dbReference>
<protein>
    <recommendedName>
        <fullName evidence="5">ABC transporter domain-containing protein</fullName>
    </recommendedName>
</protein>
<dbReference type="PROSITE" id="PS00211">
    <property type="entry name" value="ABC_TRANSPORTER_1"/>
    <property type="match status" value="1"/>
</dbReference>